<organism evidence="3 4">
    <name type="scientific">Byssothecium circinans</name>
    <dbReference type="NCBI Taxonomy" id="147558"/>
    <lineage>
        <taxon>Eukaryota</taxon>
        <taxon>Fungi</taxon>
        <taxon>Dikarya</taxon>
        <taxon>Ascomycota</taxon>
        <taxon>Pezizomycotina</taxon>
        <taxon>Dothideomycetes</taxon>
        <taxon>Pleosporomycetidae</taxon>
        <taxon>Pleosporales</taxon>
        <taxon>Massarineae</taxon>
        <taxon>Massarinaceae</taxon>
        <taxon>Byssothecium</taxon>
    </lineage>
</organism>
<evidence type="ECO:0000256" key="2">
    <source>
        <dbReference type="SAM" id="MobiDB-lite"/>
    </source>
</evidence>
<feature type="coiled-coil region" evidence="1">
    <location>
        <begin position="90"/>
        <end position="170"/>
    </location>
</feature>
<dbReference type="Proteomes" id="UP000800035">
    <property type="component" value="Unassembled WGS sequence"/>
</dbReference>
<accession>A0A6A5UDS6</accession>
<evidence type="ECO:0000313" key="4">
    <source>
        <dbReference type="Proteomes" id="UP000800035"/>
    </source>
</evidence>
<evidence type="ECO:0000256" key="1">
    <source>
        <dbReference type="SAM" id="Coils"/>
    </source>
</evidence>
<dbReference type="Gene3D" id="6.10.250.1400">
    <property type="match status" value="1"/>
</dbReference>
<reference evidence="3" key="1">
    <citation type="journal article" date="2020" name="Stud. Mycol.">
        <title>101 Dothideomycetes genomes: a test case for predicting lifestyles and emergence of pathogens.</title>
        <authorList>
            <person name="Haridas S."/>
            <person name="Albert R."/>
            <person name="Binder M."/>
            <person name="Bloem J."/>
            <person name="Labutti K."/>
            <person name="Salamov A."/>
            <person name="Andreopoulos B."/>
            <person name="Baker S."/>
            <person name="Barry K."/>
            <person name="Bills G."/>
            <person name="Bluhm B."/>
            <person name="Cannon C."/>
            <person name="Castanera R."/>
            <person name="Culley D."/>
            <person name="Daum C."/>
            <person name="Ezra D."/>
            <person name="Gonzalez J."/>
            <person name="Henrissat B."/>
            <person name="Kuo A."/>
            <person name="Liang C."/>
            <person name="Lipzen A."/>
            <person name="Lutzoni F."/>
            <person name="Magnuson J."/>
            <person name="Mondo S."/>
            <person name="Nolan M."/>
            <person name="Ohm R."/>
            <person name="Pangilinan J."/>
            <person name="Park H.-J."/>
            <person name="Ramirez L."/>
            <person name="Alfaro M."/>
            <person name="Sun H."/>
            <person name="Tritt A."/>
            <person name="Yoshinaga Y."/>
            <person name="Zwiers L.-H."/>
            <person name="Turgeon B."/>
            <person name="Goodwin S."/>
            <person name="Spatafora J."/>
            <person name="Crous P."/>
            <person name="Grigoriev I."/>
        </authorList>
    </citation>
    <scope>NUCLEOTIDE SEQUENCE</scope>
    <source>
        <strain evidence="3">CBS 675.92</strain>
    </source>
</reference>
<keyword evidence="4" id="KW-1185">Reference proteome</keyword>
<feature type="region of interest" description="Disordered" evidence="2">
    <location>
        <begin position="1"/>
        <end position="42"/>
    </location>
</feature>
<dbReference type="EMBL" id="ML976978">
    <property type="protein sequence ID" value="KAF1963071.1"/>
    <property type="molecule type" value="Genomic_DNA"/>
</dbReference>
<protein>
    <submittedName>
        <fullName evidence="3">Uncharacterized protein</fullName>
    </submittedName>
</protein>
<dbReference type="AlphaFoldDB" id="A0A6A5UDS6"/>
<gene>
    <name evidence="3" type="ORF">CC80DRAFT_588538</name>
</gene>
<feature type="compositionally biased region" description="Polar residues" evidence="2">
    <location>
        <begin position="8"/>
        <end position="21"/>
    </location>
</feature>
<proteinExistence type="predicted"/>
<name>A0A6A5UDS6_9PLEO</name>
<sequence length="186" mass="21483">MARRLQPVSKSSTTHLDTSEITPDDDTIDNGVSDPKMENGGYRVRQRNKKLNYNFRKLWNDSGFGSVDPVQNVRKWKAEGEKDAEGHPFSEKLRKLADNLDREIDNLRHALNAAHEKFEKGKEEADRRWSEMEGLKEKYHIQSEQDQATIAKLLEEKKALAEKVEMVRKAIQAMQALRDMTDTLDD</sequence>
<keyword evidence="1" id="KW-0175">Coiled coil</keyword>
<evidence type="ECO:0000313" key="3">
    <source>
        <dbReference type="EMBL" id="KAF1963071.1"/>
    </source>
</evidence>